<reference evidence="14" key="1">
    <citation type="submission" date="2012-12" db="EMBL/GenBank/DDBJ databases">
        <authorList>
            <person name="Hellsten U."/>
            <person name="Grimwood J."/>
            <person name="Chapman J.A."/>
            <person name="Shapiro H."/>
            <person name="Aerts A."/>
            <person name="Otillar R.P."/>
            <person name="Terry A.Y."/>
            <person name="Boore J.L."/>
            <person name="Simakov O."/>
            <person name="Marletaz F."/>
            <person name="Cho S.-J."/>
            <person name="Edsinger-Gonzales E."/>
            <person name="Havlak P."/>
            <person name="Kuo D.-H."/>
            <person name="Larsson T."/>
            <person name="Lv J."/>
            <person name="Arendt D."/>
            <person name="Savage R."/>
            <person name="Osoegawa K."/>
            <person name="de Jong P."/>
            <person name="Lindberg D.R."/>
            <person name="Seaver E.C."/>
            <person name="Weisblat D.A."/>
            <person name="Putnam N.H."/>
            <person name="Grigoriev I.V."/>
            <person name="Rokhsar D.S."/>
        </authorList>
    </citation>
    <scope>NUCLEOTIDE SEQUENCE</scope>
</reference>
<evidence type="ECO:0000256" key="9">
    <source>
        <dbReference type="SAM" id="Phobius"/>
    </source>
</evidence>
<evidence type="ECO:0000313" key="14">
    <source>
        <dbReference type="Proteomes" id="UP000015101"/>
    </source>
</evidence>
<keyword evidence="6 9" id="KW-0472">Membrane</keyword>
<dbReference type="OrthoDB" id="62956at2759"/>
<dbReference type="InterPro" id="IPR009038">
    <property type="entry name" value="GOLD_dom"/>
</dbReference>
<dbReference type="Proteomes" id="UP000015101">
    <property type="component" value="Unassembled WGS sequence"/>
</dbReference>
<dbReference type="eggNOG" id="KOG1693">
    <property type="taxonomic scope" value="Eukaryota"/>
</dbReference>
<evidence type="ECO:0000256" key="2">
    <source>
        <dbReference type="ARBA" id="ARBA00007104"/>
    </source>
</evidence>
<comment type="subcellular location">
    <subcellularLocation>
        <location evidence="7">Endomembrane system</location>
        <topology evidence="7">Single-pass membrane protein</topology>
    </subcellularLocation>
    <subcellularLocation>
        <location evidence="1 8">Membrane</location>
        <topology evidence="1 8">Single-pass type I membrane protein</topology>
    </subcellularLocation>
</comment>
<evidence type="ECO:0000256" key="4">
    <source>
        <dbReference type="ARBA" id="ARBA00022729"/>
    </source>
</evidence>
<keyword evidence="14" id="KW-1185">Reference proteome</keyword>
<sequence>MFIIIFLICFVSFCTGEELTFELPDNEKMCFYEEANDKVECVLEYQVITGGNYDVDVELTSADGRSLYKEVKRQYDSFHFTTHMKGENRFCFSNEFSSFIHKLVYFDYKCGSDEDPIKEALDQGATHHKALTQMESSSIVIHENLKSVIDYQTHHRLKEAQGEEFAENLNERVHYWSAGQAAVILLVGIGQIIVLRSFFTDKR</sequence>
<dbReference type="SMART" id="SM01190">
    <property type="entry name" value="EMP24_GP25L"/>
    <property type="match status" value="1"/>
</dbReference>
<feature type="transmembrane region" description="Helical" evidence="9">
    <location>
        <begin position="175"/>
        <end position="199"/>
    </location>
</feature>
<dbReference type="HOGENOM" id="CLU_066963_6_0_1"/>
<keyword evidence="4 10" id="KW-0732">Signal</keyword>
<evidence type="ECO:0000256" key="8">
    <source>
        <dbReference type="RuleBase" id="RU003827"/>
    </source>
</evidence>
<protein>
    <recommendedName>
        <fullName evidence="11">GOLD domain-containing protein</fullName>
    </recommendedName>
</protein>
<dbReference type="EnsemblMetazoa" id="HelroT157751">
    <property type="protein sequence ID" value="HelroP157751"/>
    <property type="gene ID" value="HelroG157751"/>
</dbReference>
<dbReference type="GO" id="GO:0006888">
    <property type="term" value="P:endoplasmic reticulum to Golgi vesicle-mediated transport"/>
    <property type="evidence" value="ECO:0000318"/>
    <property type="project" value="GO_Central"/>
</dbReference>
<evidence type="ECO:0000256" key="7">
    <source>
        <dbReference type="ARBA" id="ARBA00037847"/>
    </source>
</evidence>
<evidence type="ECO:0000313" key="13">
    <source>
        <dbReference type="EnsemblMetazoa" id="HelroP157751"/>
    </source>
</evidence>
<dbReference type="CTD" id="20197754"/>
<dbReference type="GO" id="GO:0006886">
    <property type="term" value="P:intracellular protein transport"/>
    <property type="evidence" value="ECO:0000318"/>
    <property type="project" value="GO_Central"/>
</dbReference>
<reference evidence="12 14" key="2">
    <citation type="journal article" date="2013" name="Nature">
        <title>Insights into bilaterian evolution from three spiralian genomes.</title>
        <authorList>
            <person name="Simakov O."/>
            <person name="Marletaz F."/>
            <person name="Cho S.J."/>
            <person name="Edsinger-Gonzales E."/>
            <person name="Havlak P."/>
            <person name="Hellsten U."/>
            <person name="Kuo D.H."/>
            <person name="Larsson T."/>
            <person name="Lv J."/>
            <person name="Arendt D."/>
            <person name="Savage R."/>
            <person name="Osoegawa K."/>
            <person name="de Jong P."/>
            <person name="Grimwood J."/>
            <person name="Chapman J.A."/>
            <person name="Shapiro H."/>
            <person name="Aerts A."/>
            <person name="Otillar R.P."/>
            <person name="Terry A.Y."/>
            <person name="Boore J.L."/>
            <person name="Grigoriev I.V."/>
            <person name="Lindberg D.R."/>
            <person name="Seaver E.C."/>
            <person name="Weisblat D.A."/>
            <person name="Putnam N.H."/>
            <person name="Rokhsar D.S."/>
        </authorList>
    </citation>
    <scope>NUCLEOTIDE SEQUENCE</scope>
</reference>
<dbReference type="Pfam" id="PF01105">
    <property type="entry name" value="EMP24_GP25L"/>
    <property type="match status" value="1"/>
</dbReference>
<evidence type="ECO:0000256" key="1">
    <source>
        <dbReference type="ARBA" id="ARBA00004479"/>
    </source>
</evidence>
<comment type="similarity">
    <text evidence="2 8">Belongs to the EMP24/GP25L family.</text>
</comment>
<evidence type="ECO:0000259" key="11">
    <source>
        <dbReference type="PROSITE" id="PS50866"/>
    </source>
</evidence>
<evidence type="ECO:0000313" key="12">
    <source>
        <dbReference type="EMBL" id="ESN94751.1"/>
    </source>
</evidence>
<evidence type="ECO:0000256" key="5">
    <source>
        <dbReference type="ARBA" id="ARBA00022989"/>
    </source>
</evidence>
<dbReference type="RefSeq" id="XP_009027115.1">
    <property type="nucleotide sequence ID" value="XM_009028867.1"/>
</dbReference>
<dbReference type="GO" id="GO:0007030">
    <property type="term" value="P:Golgi organization"/>
    <property type="evidence" value="ECO:0000318"/>
    <property type="project" value="GO_Central"/>
</dbReference>
<dbReference type="GeneID" id="20197754"/>
<dbReference type="InterPro" id="IPR036598">
    <property type="entry name" value="GOLD_dom_sf"/>
</dbReference>
<evidence type="ECO:0000256" key="6">
    <source>
        <dbReference type="ARBA" id="ARBA00023136"/>
    </source>
</evidence>
<dbReference type="FunCoup" id="T1EMF4">
    <property type="interactions" value="872"/>
</dbReference>
<dbReference type="GO" id="GO:0030134">
    <property type="term" value="C:COPII-coated ER to Golgi transport vesicle"/>
    <property type="evidence" value="ECO:0000318"/>
    <property type="project" value="GO_Central"/>
</dbReference>
<organism evidence="13 14">
    <name type="scientific">Helobdella robusta</name>
    <name type="common">Californian leech</name>
    <dbReference type="NCBI Taxonomy" id="6412"/>
    <lineage>
        <taxon>Eukaryota</taxon>
        <taxon>Metazoa</taxon>
        <taxon>Spiralia</taxon>
        <taxon>Lophotrochozoa</taxon>
        <taxon>Annelida</taxon>
        <taxon>Clitellata</taxon>
        <taxon>Hirudinea</taxon>
        <taxon>Rhynchobdellida</taxon>
        <taxon>Glossiphoniidae</taxon>
        <taxon>Helobdella</taxon>
    </lineage>
</organism>
<keyword evidence="5 9" id="KW-1133">Transmembrane helix</keyword>
<feature type="signal peptide" evidence="10">
    <location>
        <begin position="1"/>
        <end position="16"/>
    </location>
</feature>
<dbReference type="OMA" id="VGEYTFC"/>
<dbReference type="EMBL" id="AMQM01007091">
    <property type="status" value="NOT_ANNOTATED_CDS"/>
    <property type="molecule type" value="Genomic_DNA"/>
</dbReference>
<dbReference type="GO" id="GO:0016020">
    <property type="term" value="C:membrane"/>
    <property type="evidence" value="ECO:0007669"/>
    <property type="project" value="UniProtKB-SubCell"/>
</dbReference>
<dbReference type="AlphaFoldDB" id="T1EMF4"/>
<dbReference type="GO" id="GO:0005783">
    <property type="term" value="C:endoplasmic reticulum"/>
    <property type="evidence" value="ECO:0000318"/>
    <property type="project" value="GO_Central"/>
</dbReference>
<dbReference type="KEGG" id="hro:HELRODRAFT_157751"/>
<dbReference type="SUPFAM" id="SSF101576">
    <property type="entry name" value="Supernatant protein factor (SPF), C-terminal domain"/>
    <property type="match status" value="1"/>
</dbReference>
<gene>
    <name evidence="13" type="primary">20197754</name>
    <name evidence="12" type="ORF">HELRODRAFT_157751</name>
</gene>
<reference evidence="13" key="3">
    <citation type="submission" date="2015-06" db="UniProtKB">
        <authorList>
            <consortium name="EnsemblMetazoa"/>
        </authorList>
    </citation>
    <scope>IDENTIFICATION</scope>
</reference>
<feature type="chain" id="PRO_5010979892" description="GOLD domain-containing protein" evidence="10">
    <location>
        <begin position="17"/>
        <end position="203"/>
    </location>
</feature>
<dbReference type="PROSITE" id="PS50866">
    <property type="entry name" value="GOLD"/>
    <property type="match status" value="1"/>
</dbReference>
<accession>T1EMF4</accession>
<dbReference type="STRING" id="6412.T1EMF4"/>
<name>T1EMF4_HELRO</name>
<keyword evidence="3 8" id="KW-0812">Transmembrane</keyword>
<evidence type="ECO:0000256" key="3">
    <source>
        <dbReference type="ARBA" id="ARBA00022692"/>
    </source>
</evidence>
<evidence type="ECO:0000256" key="10">
    <source>
        <dbReference type="SAM" id="SignalP"/>
    </source>
</evidence>
<proteinExistence type="inferred from homology"/>
<dbReference type="GO" id="GO:0005793">
    <property type="term" value="C:endoplasmic reticulum-Golgi intermediate compartment"/>
    <property type="evidence" value="ECO:0000318"/>
    <property type="project" value="GO_Central"/>
</dbReference>
<feature type="domain" description="GOLD" evidence="11">
    <location>
        <begin position="28"/>
        <end position="110"/>
    </location>
</feature>
<dbReference type="InterPro" id="IPR015720">
    <property type="entry name" value="Emp24-like"/>
</dbReference>
<dbReference type="PANTHER" id="PTHR22811">
    <property type="entry name" value="TRANSMEMBRANE EMP24 DOMAIN-CONTAINING PROTEIN"/>
    <property type="match status" value="1"/>
</dbReference>
<dbReference type="InParanoid" id="T1EMF4"/>
<dbReference type="EMBL" id="KB097563">
    <property type="protein sequence ID" value="ESN94751.1"/>
    <property type="molecule type" value="Genomic_DNA"/>
</dbReference>
<dbReference type="GO" id="GO:0005794">
    <property type="term" value="C:Golgi apparatus"/>
    <property type="evidence" value="ECO:0000318"/>
    <property type="project" value="GO_Central"/>
</dbReference>